<dbReference type="Proteomes" id="UP000677812">
    <property type="component" value="Unassembled WGS sequence"/>
</dbReference>
<evidence type="ECO:0000313" key="3">
    <source>
        <dbReference type="Proteomes" id="UP000677812"/>
    </source>
</evidence>
<feature type="domain" description="Hedgehog/Intein (Hint)" evidence="1">
    <location>
        <begin position="236"/>
        <end position="375"/>
    </location>
</feature>
<dbReference type="InterPro" id="IPR036844">
    <property type="entry name" value="Hint_dom_sf"/>
</dbReference>
<evidence type="ECO:0000259" key="1">
    <source>
        <dbReference type="Pfam" id="PF13403"/>
    </source>
</evidence>
<dbReference type="RefSeq" id="WP_211679736.1">
    <property type="nucleotide sequence ID" value="NZ_JAGRQH010000001.1"/>
</dbReference>
<reference evidence="2 3" key="1">
    <citation type="submission" date="2021-04" db="EMBL/GenBank/DDBJ databases">
        <title>The complete genome sequence of Neokomagataea sp. TBRC 2177.</title>
        <authorList>
            <person name="Charoenyingcharoen P."/>
            <person name="Yukphan P."/>
        </authorList>
    </citation>
    <scope>NUCLEOTIDE SEQUENCE [LARGE SCALE GENOMIC DNA]</scope>
    <source>
        <strain evidence="2 3">TBRC 2177</strain>
    </source>
</reference>
<accession>A0ABS5E4L7</accession>
<keyword evidence="3" id="KW-1185">Reference proteome</keyword>
<dbReference type="EMBL" id="JAGRQH010000001">
    <property type="protein sequence ID" value="MBR0558473.1"/>
    <property type="molecule type" value="Genomic_DNA"/>
</dbReference>
<organism evidence="2 3">
    <name type="scientific">Neokomagataea anthophila</name>
    <dbReference type="NCBI Taxonomy" id="2826925"/>
    <lineage>
        <taxon>Bacteria</taxon>
        <taxon>Pseudomonadati</taxon>
        <taxon>Pseudomonadota</taxon>
        <taxon>Alphaproteobacteria</taxon>
        <taxon>Acetobacterales</taxon>
        <taxon>Acetobacteraceae</taxon>
        <taxon>Neokomagataea</taxon>
    </lineage>
</organism>
<dbReference type="Gene3D" id="2.170.16.10">
    <property type="entry name" value="Hedgehog/Intein (Hint) domain"/>
    <property type="match status" value="1"/>
</dbReference>
<proteinExistence type="predicted"/>
<dbReference type="Pfam" id="PF13403">
    <property type="entry name" value="Hint_2"/>
    <property type="match status" value="1"/>
</dbReference>
<name>A0ABS5E4L7_9PROT</name>
<dbReference type="SUPFAM" id="SSF51294">
    <property type="entry name" value="Hedgehog/intein (Hint) domain"/>
    <property type="match status" value="1"/>
</dbReference>
<sequence length="578" mass="62359">MTRALYSLNSGVATVYSSGDFGFLRELNGVKKIVVTKTANTPKGDPVVVSISNNFGPFTSGSSLVVENGATAKVDGGLLDVNLNVNTVVNGGVLDIQGNVLSVSAVQNIKVGPAGGKIKVEPTGISVGVLNVPVSFIDSNGNSTSKFPPNFVMDFPSARSIPATFDPVTNTTVIGDGVDVLGVLGVGRTITLKGDVFNLRQNGSPQYAALDFFHWGSPVAYTYNFTQSDGNGGVITCFLAGSMIETPSGQVAVEYINVGDEITIFVDGKPVADKVTWVGTARHVVKADGANDQAGYPVRILKDAIAEGVPSKDLLVTSEHCFLFEGQFVPARMLVNGRSVFYDKNFASYDYYHVETANHSVIMANGMLTESYLDTGNRSSFHDGKIHFLGHKGKSWESDAAAPLSTSPEFVEPIFRDIEQRAVQNGLASQEPAPRLTQDADVFLQTDTGLVLQKLRETNGHAVFMLPGDVKAVRIMSRASRPCDIVGAFWDDRRQLGVGVSDVSIFEWNARTPVTAHREMEHLDGWNNLDLESDMRWTAGNALLPLNRPNPEDHAILSLKIQTVDYIVAEEERAQERA</sequence>
<comment type="caution">
    <text evidence="2">The sequence shown here is derived from an EMBL/GenBank/DDBJ whole genome shotgun (WGS) entry which is preliminary data.</text>
</comment>
<gene>
    <name evidence="2" type="ORF">KB213_00155</name>
</gene>
<protein>
    <submittedName>
        <fullName evidence="2">Hint domain-containing protein</fullName>
    </submittedName>
</protein>
<evidence type="ECO:0000313" key="2">
    <source>
        <dbReference type="EMBL" id="MBR0558473.1"/>
    </source>
</evidence>
<dbReference type="InterPro" id="IPR028992">
    <property type="entry name" value="Hedgehog/Intein_dom"/>
</dbReference>